<dbReference type="GO" id="GO:0006006">
    <property type="term" value="P:glucose metabolic process"/>
    <property type="evidence" value="ECO:0007669"/>
    <property type="project" value="TreeGrafter"/>
</dbReference>
<organism evidence="2 3">
    <name type="scientific">Anopheles melas</name>
    <dbReference type="NCBI Taxonomy" id="34690"/>
    <lineage>
        <taxon>Eukaryota</taxon>
        <taxon>Metazoa</taxon>
        <taxon>Ecdysozoa</taxon>
        <taxon>Arthropoda</taxon>
        <taxon>Hexapoda</taxon>
        <taxon>Insecta</taxon>
        <taxon>Pterygota</taxon>
        <taxon>Neoptera</taxon>
        <taxon>Endopterygota</taxon>
        <taxon>Diptera</taxon>
        <taxon>Nematocera</taxon>
        <taxon>Culicoidea</taxon>
        <taxon>Culicidae</taxon>
        <taxon>Anophelinae</taxon>
        <taxon>Anopheles</taxon>
    </lineage>
</organism>
<dbReference type="InterPro" id="IPR011013">
    <property type="entry name" value="Gal_mutarotase_sf_dom"/>
</dbReference>
<feature type="compositionally biased region" description="Polar residues" evidence="1">
    <location>
        <begin position="324"/>
        <end position="333"/>
    </location>
</feature>
<evidence type="ECO:0000313" key="3">
    <source>
        <dbReference type="Proteomes" id="UP000075902"/>
    </source>
</evidence>
<dbReference type="GO" id="GO:0030246">
    <property type="term" value="F:carbohydrate binding"/>
    <property type="evidence" value="ECO:0007669"/>
    <property type="project" value="InterPro"/>
</dbReference>
<feature type="region of interest" description="Disordered" evidence="1">
    <location>
        <begin position="324"/>
        <end position="346"/>
    </location>
</feature>
<sequence length="432" mass="47515">MSSAVRLTVEDFGTLTDEQGHRVSVQKFTWQTAAGLKLCVLNLDAAIIELCAPDRSWSSSANVLLATDSLDEYLQLDPTLACAAHFEQGWPMLTRHGLRQTAAGCRTVDLNRVWHSFVDETRLHLSLVHKSPTTHHRSTFATVTICVEASNVVRIQYQTCCTSGGLYRLAHRLLFNLAGHDAGAAGAFEHVLQLNADSYVDERRNLRAAGENFTDLRIAQHLGLSLYKARNEGLEGADGVRGIYSLNNAAGDGFAVRLIHTGSGRAMEMYCDFPWMHFSTLDHLPAGERTIVPFYPREGIRRVSLVFDLEKLILSIVDGSEAEASSQQETQALEPSESEDIKEDRQEVSTYAPGRFVKNDGFLIHPLACPFRVKAQENNGTNAGDIQPSPSPPNRCRAQAPVPFIGHVTLKFGICKPLSPEPTTEPPSATVH</sequence>
<name>A0A182TIA7_9DIPT</name>
<dbReference type="PANTHER" id="PTHR10091">
    <property type="entry name" value="ALDOSE-1-EPIMERASE"/>
    <property type="match status" value="1"/>
</dbReference>
<reference evidence="3" key="1">
    <citation type="submission" date="2014-01" db="EMBL/GenBank/DDBJ databases">
        <title>The Genome Sequence of Anopheles melas CM1001059_A (V2).</title>
        <authorList>
            <consortium name="The Broad Institute Genomics Platform"/>
            <person name="Neafsey D.E."/>
            <person name="Besansky N."/>
            <person name="Howell P."/>
            <person name="Walton C."/>
            <person name="Young S.K."/>
            <person name="Zeng Q."/>
            <person name="Gargeya S."/>
            <person name="Fitzgerald M."/>
            <person name="Haas B."/>
            <person name="Abouelleil A."/>
            <person name="Allen A.W."/>
            <person name="Alvarado L."/>
            <person name="Arachchi H.M."/>
            <person name="Berlin A.M."/>
            <person name="Chapman S.B."/>
            <person name="Gainer-Dewar J."/>
            <person name="Goldberg J."/>
            <person name="Griggs A."/>
            <person name="Gujja S."/>
            <person name="Hansen M."/>
            <person name="Howarth C."/>
            <person name="Imamovic A."/>
            <person name="Ireland A."/>
            <person name="Larimer J."/>
            <person name="McCowan C."/>
            <person name="Murphy C."/>
            <person name="Pearson M."/>
            <person name="Poon T.W."/>
            <person name="Priest M."/>
            <person name="Roberts A."/>
            <person name="Saif S."/>
            <person name="Shea T."/>
            <person name="Sisk P."/>
            <person name="Sykes S."/>
            <person name="Wortman J."/>
            <person name="Nusbaum C."/>
            <person name="Birren B."/>
        </authorList>
    </citation>
    <scope>NUCLEOTIDE SEQUENCE [LARGE SCALE GENOMIC DNA]</scope>
    <source>
        <strain evidence="3">CM1001059</strain>
    </source>
</reference>
<dbReference type="InterPro" id="IPR014718">
    <property type="entry name" value="GH-type_carb-bd"/>
</dbReference>
<dbReference type="Gene3D" id="2.70.98.10">
    <property type="match status" value="1"/>
</dbReference>
<dbReference type="GO" id="GO:0033499">
    <property type="term" value="P:galactose catabolic process via UDP-galactose, Leloir pathway"/>
    <property type="evidence" value="ECO:0007669"/>
    <property type="project" value="TreeGrafter"/>
</dbReference>
<proteinExistence type="predicted"/>
<dbReference type="GO" id="GO:0004034">
    <property type="term" value="F:aldose 1-epimerase activity"/>
    <property type="evidence" value="ECO:0007669"/>
    <property type="project" value="TreeGrafter"/>
</dbReference>
<reference evidence="2" key="2">
    <citation type="submission" date="2020-05" db="UniProtKB">
        <authorList>
            <consortium name="EnsemblMetazoa"/>
        </authorList>
    </citation>
    <scope>IDENTIFICATION</scope>
    <source>
        <strain evidence="2">CM1001059</strain>
    </source>
</reference>
<evidence type="ECO:0000256" key="1">
    <source>
        <dbReference type="SAM" id="MobiDB-lite"/>
    </source>
</evidence>
<protein>
    <submittedName>
        <fullName evidence="2">Uncharacterized protein</fullName>
    </submittedName>
</protein>
<dbReference type="EnsemblMetazoa" id="AMEC002805-RA">
    <property type="protein sequence ID" value="AMEC002805-PA"/>
    <property type="gene ID" value="AMEC002805"/>
</dbReference>
<dbReference type="VEuPathDB" id="VectorBase:AMEC002805"/>
<dbReference type="Proteomes" id="UP000075902">
    <property type="component" value="Unassembled WGS sequence"/>
</dbReference>
<dbReference type="PANTHER" id="PTHR10091:SF0">
    <property type="entry name" value="GALACTOSE MUTAROTASE"/>
    <property type="match status" value="1"/>
</dbReference>
<dbReference type="AlphaFoldDB" id="A0A182TIA7"/>
<dbReference type="SUPFAM" id="SSF74650">
    <property type="entry name" value="Galactose mutarotase-like"/>
    <property type="match status" value="1"/>
</dbReference>
<evidence type="ECO:0000313" key="2">
    <source>
        <dbReference type="EnsemblMetazoa" id="AMEC002805-PA"/>
    </source>
</evidence>
<keyword evidence="3" id="KW-1185">Reference proteome</keyword>
<dbReference type="STRING" id="34690.A0A182TIA7"/>
<accession>A0A182TIA7</accession>